<organism evidence="1 2">
    <name type="scientific">Pyropia yezoensis</name>
    <name type="common">Susabi-nori</name>
    <name type="synonym">Porphyra yezoensis</name>
    <dbReference type="NCBI Taxonomy" id="2788"/>
    <lineage>
        <taxon>Eukaryota</taxon>
        <taxon>Rhodophyta</taxon>
        <taxon>Bangiophyceae</taxon>
        <taxon>Bangiales</taxon>
        <taxon>Bangiaceae</taxon>
        <taxon>Pyropia</taxon>
    </lineage>
</organism>
<sequence>MKSLCVAVRGAMKIDIKSTPLRADHRDVPVLRAVVPVSSFPSLLYEHADGLSDREYDVQSAAAADGVPETDSRRSSASATETRAVPAVCCMGAARLGFFKQSRFGQEKANVFVVFMREAPGGILSQAACFMPEYFDMNEALLMDASDARRAVGLAVIKN</sequence>
<keyword evidence="2" id="KW-1185">Reference proteome</keyword>
<name>A0ACC3C493_PYRYE</name>
<gene>
    <name evidence="1" type="ORF">I4F81_007217</name>
</gene>
<evidence type="ECO:0000313" key="2">
    <source>
        <dbReference type="Proteomes" id="UP000798662"/>
    </source>
</evidence>
<accession>A0ACC3C493</accession>
<protein>
    <submittedName>
        <fullName evidence="1">Uncharacterized protein</fullName>
    </submittedName>
</protein>
<reference evidence="1" key="1">
    <citation type="submission" date="2019-11" db="EMBL/GenBank/DDBJ databases">
        <title>Nori genome reveals adaptations in red seaweeds to the harsh intertidal environment.</title>
        <authorList>
            <person name="Wang D."/>
            <person name="Mao Y."/>
        </authorList>
    </citation>
    <scope>NUCLEOTIDE SEQUENCE</scope>
    <source>
        <tissue evidence="1">Gametophyte</tissue>
    </source>
</reference>
<dbReference type="Proteomes" id="UP000798662">
    <property type="component" value="Chromosome 2"/>
</dbReference>
<dbReference type="EMBL" id="CM020619">
    <property type="protein sequence ID" value="KAK1864673.1"/>
    <property type="molecule type" value="Genomic_DNA"/>
</dbReference>
<evidence type="ECO:0000313" key="1">
    <source>
        <dbReference type="EMBL" id="KAK1864673.1"/>
    </source>
</evidence>
<comment type="caution">
    <text evidence="1">The sequence shown here is derived from an EMBL/GenBank/DDBJ whole genome shotgun (WGS) entry which is preliminary data.</text>
</comment>
<proteinExistence type="predicted"/>